<comment type="similarity">
    <text evidence="1 6">Belongs to the hexokinase family.</text>
</comment>
<dbReference type="GO" id="GO:0005536">
    <property type="term" value="F:D-glucose binding"/>
    <property type="evidence" value="ECO:0007669"/>
    <property type="project" value="InterPro"/>
</dbReference>
<dbReference type="GO" id="GO:0006013">
    <property type="term" value="P:mannose metabolic process"/>
    <property type="evidence" value="ECO:0007669"/>
    <property type="project" value="TreeGrafter"/>
</dbReference>
<name>A0AAD4CJK4_ASPNN</name>
<keyword evidence="2 6" id="KW-0808">Transferase</keyword>
<dbReference type="GO" id="GO:0005829">
    <property type="term" value="C:cytosol"/>
    <property type="evidence" value="ECO:0007669"/>
    <property type="project" value="TreeGrafter"/>
</dbReference>
<dbReference type="PANTHER" id="PTHR19443">
    <property type="entry name" value="HEXOKINASE"/>
    <property type="match status" value="1"/>
</dbReference>
<dbReference type="Proteomes" id="UP001194746">
    <property type="component" value="Unassembled WGS sequence"/>
</dbReference>
<dbReference type="PROSITE" id="PS51748">
    <property type="entry name" value="HEXOKINASE_2"/>
    <property type="match status" value="1"/>
</dbReference>
<accession>A0AAD4CJK4</accession>
<dbReference type="AlphaFoldDB" id="A0AAD4CJK4"/>
<dbReference type="SUPFAM" id="SSF53067">
    <property type="entry name" value="Actin-like ATPase domain"/>
    <property type="match status" value="2"/>
</dbReference>
<evidence type="ECO:0000256" key="5">
    <source>
        <dbReference type="ARBA" id="ARBA00022840"/>
    </source>
</evidence>
<dbReference type="GO" id="GO:0005524">
    <property type="term" value="F:ATP binding"/>
    <property type="evidence" value="ECO:0007669"/>
    <property type="project" value="UniProtKB-UniRule"/>
</dbReference>
<dbReference type="GO" id="GO:0004340">
    <property type="term" value="F:glucokinase activity"/>
    <property type="evidence" value="ECO:0007669"/>
    <property type="project" value="TreeGrafter"/>
</dbReference>
<dbReference type="InterPro" id="IPR022672">
    <property type="entry name" value="Hexokinase_N"/>
</dbReference>
<dbReference type="GO" id="GO:0019158">
    <property type="term" value="F:mannokinase activity"/>
    <property type="evidence" value="ECO:0007669"/>
    <property type="project" value="TreeGrafter"/>
</dbReference>
<dbReference type="GO" id="GO:0001678">
    <property type="term" value="P:intracellular glucose homeostasis"/>
    <property type="evidence" value="ECO:0007669"/>
    <property type="project" value="InterPro"/>
</dbReference>
<protein>
    <recommendedName>
        <fullName evidence="6">Phosphotransferase</fullName>
        <ecNumber evidence="6">2.7.1.-</ecNumber>
    </recommendedName>
</protein>
<keyword evidence="6" id="KW-0324">Glycolysis</keyword>
<dbReference type="InterPro" id="IPR022673">
    <property type="entry name" value="Hexokinase_C"/>
</dbReference>
<evidence type="ECO:0000256" key="3">
    <source>
        <dbReference type="ARBA" id="ARBA00022741"/>
    </source>
</evidence>
<feature type="domain" description="Hexokinase C-terminal" evidence="8">
    <location>
        <begin position="250"/>
        <end position="561"/>
    </location>
</feature>
<keyword evidence="5 6" id="KW-0067">ATP-binding</keyword>
<dbReference type="InterPro" id="IPR043129">
    <property type="entry name" value="ATPase_NBD"/>
</dbReference>
<dbReference type="Gene3D" id="3.30.420.40">
    <property type="match status" value="1"/>
</dbReference>
<organism evidence="9 10">
    <name type="scientific">Aspergillus nanangensis</name>
    <dbReference type="NCBI Taxonomy" id="2582783"/>
    <lineage>
        <taxon>Eukaryota</taxon>
        <taxon>Fungi</taxon>
        <taxon>Dikarya</taxon>
        <taxon>Ascomycota</taxon>
        <taxon>Pezizomycotina</taxon>
        <taxon>Eurotiomycetes</taxon>
        <taxon>Eurotiomycetidae</taxon>
        <taxon>Eurotiales</taxon>
        <taxon>Aspergillaceae</taxon>
        <taxon>Aspergillus</taxon>
        <taxon>Aspergillus subgen. Circumdati</taxon>
    </lineage>
</organism>
<comment type="caution">
    <text evidence="9">The sequence shown here is derived from an EMBL/GenBank/DDBJ whole genome shotgun (WGS) entry which is preliminary data.</text>
</comment>
<gene>
    <name evidence="9" type="ORF">FE257_011164</name>
</gene>
<sequence>MGDRSEKVDLDDVGKFFQPLEIPDETLYNLSYHFSTTYRSLAANSRDQFLPIPIKNLPTGKEVGTYLAVYAGLYYLRVCFVELLGDAGEPQGRNPEKPRVRRNLEKAWPIESRLKQDNASELFAWIGDCIAEIVMDRLEGGTHGLEETRELDMGISFCFPIKQNSIDEAILMATGKGFALKSQLDLRQALFDGYECHVRRARTPSTPGRKRPKTHALPKLRITSMVNDTVATFASLAYSIRSLPNTRVVMGLLVGAGCNATVPMRLDDLHESKVQHILRKDPAAVDTLVTTEWTLSAASAPLIQLDLITPWDSQLDANGDRPGFQPLEYMVAGRYIGELVRIMVHDYFHTVLGVHDTDLPTQLVIPYALKTDFLSLVVAPSRDSEDLCVDLREDLPSPPSSHWQWTPASAAVLRSATTKIQRRAAGIIAAASVGLLACTREIKLARPDEPKKSQVGSTAEVQLPEKLLGDGTSDTLARSRIPLRSCSKEASATSTEWQSSSPEELVIAFSGGVIQHWPGFRESIQWHIDRLILRGGPQELGKSVFLREASDGGIIGVGVLAGTVAGSIEGIVGSDL</sequence>
<keyword evidence="4 6" id="KW-0418">Kinase</keyword>
<dbReference type="GO" id="GO:0008865">
    <property type="term" value="F:fructokinase activity"/>
    <property type="evidence" value="ECO:0007669"/>
    <property type="project" value="TreeGrafter"/>
</dbReference>
<proteinExistence type="inferred from homology"/>
<dbReference type="Gene3D" id="3.40.367.20">
    <property type="match status" value="1"/>
</dbReference>
<feature type="domain" description="Hexokinase N-terminal" evidence="7">
    <location>
        <begin position="14"/>
        <end position="238"/>
    </location>
</feature>
<dbReference type="EC" id="2.7.1.-" evidence="6"/>
<evidence type="ECO:0000313" key="9">
    <source>
        <dbReference type="EMBL" id="KAF9886787.1"/>
    </source>
</evidence>
<dbReference type="PANTHER" id="PTHR19443:SF29">
    <property type="entry name" value="PHOSPHOTRANSFERASE"/>
    <property type="match status" value="1"/>
</dbReference>
<keyword evidence="10" id="KW-1185">Reference proteome</keyword>
<reference evidence="9" key="1">
    <citation type="journal article" date="2019" name="Beilstein J. Org. Chem.">
        <title>Nanangenines: drimane sesquiterpenoids as the dominant metabolite cohort of a novel Australian fungus, Aspergillus nanangensis.</title>
        <authorList>
            <person name="Lacey H.J."/>
            <person name="Gilchrist C.L.M."/>
            <person name="Crombie A."/>
            <person name="Kalaitzis J.A."/>
            <person name="Vuong D."/>
            <person name="Rutledge P.J."/>
            <person name="Turner P."/>
            <person name="Pitt J.I."/>
            <person name="Lacey E."/>
            <person name="Chooi Y.H."/>
            <person name="Piggott A.M."/>
        </authorList>
    </citation>
    <scope>NUCLEOTIDE SEQUENCE</scope>
    <source>
        <strain evidence="9">MST-FP2251</strain>
    </source>
</reference>
<evidence type="ECO:0000256" key="6">
    <source>
        <dbReference type="RuleBase" id="RU362007"/>
    </source>
</evidence>
<dbReference type="EMBL" id="VCAU01000072">
    <property type="protein sequence ID" value="KAF9886787.1"/>
    <property type="molecule type" value="Genomic_DNA"/>
</dbReference>
<evidence type="ECO:0000256" key="2">
    <source>
        <dbReference type="ARBA" id="ARBA00022679"/>
    </source>
</evidence>
<evidence type="ECO:0000259" key="8">
    <source>
        <dbReference type="Pfam" id="PF03727"/>
    </source>
</evidence>
<dbReference type="GO" id="GO:0006096">
    <property type="term" value="P:glycolytic process"/>
    <property type="evidence" value="ECO:0007669"/>
    <property type="project" value="UniProtKB-KW"/>
</dbReference>
<dbReference type="Pfam" id="PF03727">
    <property type="entry name" value="Hexokinase_2"/>
    <property type="match status" value="1"/>
</dbReference>
<reference evidence="9" key="2">
    <citation type="submission" date="2020-02" db="EMBL/GenBank/DDBJ databases">
        <authorList>
            <person name="Gilchrist C.L.M."/>
            <person name="Chooi Y.-H."/>
        </authorList>
    </citation>
    <scope>NUCLEOTIDE SEQUENCE</scope>
    <source>
        <strain evidence="9">MST-FP2251</strain>
    </source>
</reference>
<evidence type="ECO:0000313" key="10">
    <source>
        <dbReference type="Proteomes" id="UP001194746"/>
    </source>
</evidence>
<evidence type="ECO:0000256" key="4">
    <source>
        <dbReference type="ARBA" id="ARBA00022777"/>
    </source>
</evidence>
<keyword evidence="3 6" id="KW-0547">Nucleotide-binding</keyword>
<evidence type="ECO:0000259" key="7">
    <source>
        <dbReference type="Pfam" id="PF00349"/>
    </source>
</evidence>
<dbReference type="PRINTS" id="PR00475">
    <property type="entry name" value="HEXOKINASE"/>
</dbReference>
<dbReference type="GO" id="GO:0005739">
    <property type="term" value="C:mitochondrion"/>
    <property type="evidence" value="ECO:0007669"/>
    <property type="project" value="TreeGrafter"/>
</dbReference>
<dbReference type="GO" id="GO:0006006">
    <property type="term" value="P:glucose metabolic process"/>
    <property type="evidence" value="ECO:0007669"/>
    <property type="project" value="TreeGrafter"/>
</dbReference>
<dbReference type="InterPro" id="IPR001312">
    <property type="entry name" value="Hexokinase"/>
</dbReference>
<dbReference type="Pfam" id="PF00349">
    <property type="entry name" value="Hexokinase_1"/>
    <property type="match status" value="1"/>
</dbReference>
<evidence type="ECO:0000256" key="1">
    <source>
        <dbReference type="ARBA" id="ARBA00009225"/>
    </source>
</evidence>